<feature type="domain" description="HipA-like kinase" evidence="1">
    <location>
        <begin position="8"/>
        <end position="240"/>
    </location>
</feature>
<dbReference type="OrthoDB" id="8440774at2"/>
<organism evidence="2 3">
    <name type="scientific">Brenneria alni</name>
    <dbReference type="NCBI Taxonomy" id="71656"/>
    <lineage>
        <taxon>Bacteria</taxon>
        <taxon>Pseudomonadati</taxon>
        <taxon>Pseudomonadota</taxon>
        <taxon>Gammaproteobacteria</taxon>
        <taxon>Enterobacterales</taxon>
        <taxon>Pectobacteriaceae</taxon>
        <taxon>Brenneria</taxon>
    </lineage>
</organism>
<dbReference type="AlphaFoldDB" id="A0A421DR73"/>
<gene>
    <name evidence="2" type="ORF">BIY29_05590</name>
</gene>
<dbReference type="EMBL" id="MJLZ01000008">
    <property type="protein sequence ID" value="RLM26529.1"/>
    <property type="molecule type" value="Genomic_DNA"/>
</dbReference>
<dbReference type="Pfam" id="PF20613">
    <property type="entry name" value="HipA_2"/>
    <property type="match status" value="1"/>
</dbReference>
<sequence length="242" mass="28201">MPENDIFVDEIIRRIEDCATRPFLCRCDDGNLYVVKGWPGVPNNQLIAEWVAANLAKKLNLSIPDFSLVYVSAELTEYVPDWKSDLGEGYAFGMQYIDGVSPLTYQQAHHNVDLQSQKDIYLFDRWIVNADRTLTQMGGNVNIIFDYLKNRHYLIDHNLAFDHHPGDVFDYHVYGPKNREWHYDIVDKLEGLDKISDFQVTLDAAINTIPEYWITDDTNEFVELMRNLLSRGRDKQFWSDLT</sequence>
<evidence type="ECO:0000313" key="2">
    <source>
        <dbReference type="EMBL" id="RLM26529.1"/>
    </source>
</evidence>
<keyword evidence="3" id="KW-1185">Reference proteome</keyword>
<dbReference type="RefSeq" id="WP_121574198.1">
    <property type="nucleotide sequence ID" value="NZ_MJLZ01000008.1"/>
</dbReference>
<reference evidence="2 3" key="1">
    <citation type="submission" date="2016-09" db="EMBL/GenBank/DDBJ databases">
        <authorList>
            <person name="Doonan J."/>
            <person name="Pachebat J.A."/>
            <person name="Golyshin P.N."/>
            <person name="Denman S."/>
            <person name="Mcdonald J.E."/>
        </authorList>
    </citation>
    <scope>NUCLEOTIDE SEQUENCE [LARGE SCALE GENOMIC DNA]</scope>
    <source>
        <strain evidence="2 3">NCPPB 3934</strain>
    </source>
</reference>
<protein>
    <recommendedName>
        <fullName evidence="1">HipA-like kinase domain-containing protein</fullName>
    </recommendedName>
</protein>
<accession>A0A421DR73</accession>
<name>A0A421DR73_9GAMM</name>
<comment type="caution">
    <text evidence="2">The sequence shown here is derived from an EMBL/GenBank/DDBJ whole genome shotgun (WGS) entry which is preliminary data.</text>
</comment>
<evidence type="ECO:0000259" key="1">
    <source>
        <dbReference type="Pfam" id="PF20613"/>
    </source>
</evidence>
<dbReference type="Proteomes" id="UP000285648">
    <property type="component" value="Unassembled WGS sequence"/>
</dbReference>
<evidence type="ECO:0000313" key="3">
    <source>
        <dbReference type="Proteomes" id="UP000285648"/>
    </source>
</evidence>
<proteinExistence type="predicted"/>
<dbReference type="InterPro" id="IPR046748">
    <property type="entry name" value="HipA_2"/>
</dbReference>